<dbReference type="AlphaFoldDB" id="A0A9D4EXU8"/>
<reference evidence="2" key="2">
    <citation type="submission" date="2020-11" db="EMBL/GenBank/DDBJ databases">
        <authorList>
            <person name="McCartney M.A."/>
            <person name="Auch B."/>
            <person name="Kono T."/>
            <person name="Mallez S."/>
            <person name="Becker A."/>
            <person name="Gohl D.M."/>
            <person name="Silverstein K.A.T."/>
            <person name="Koren S."/>
            <person name="Bechman K.B."/>
            <person name="Herman A."/>
            <person name="Abrahante J.E."/>
            <person name="Garbe J."/>
        </authorList>
    </citation>
    <scope>NUCLEOTIDE SEQUENCE</scope>
    <source>
        <strain evidence="2">Duluth1</strain>
        <tissue evidence="2">Whole animal</tissue>
    </source>
</reference>
<evidence type="ECO:0000313" key="3">
    <source>
        <dbReference type="Proteomes" id="UP000828390"/>
    </source>
</evidence>
<feature type="domain" description="PML C-terminal" evidence="1">
    <location>
        <begin position="18"/>
        <end position="70"/>
    </location>
</feature>
<gene>
    <name evidence="2" type="ORF">DPMN_166367</name>
</gene>
<name>A0A9D4EXU8_DREPO</name>
<organism evidence="2 3">
    <name type="scientific">Dreissena polymorpha</name>
    <name type="common">Zebra mussel</name>
    <name type="synonym">Mytilus polymorpha</name>
    <dbReference type="NCBI Taxonomy" id="45954"/>
    <lineage>
        <taxon>Eukaryota</taxon>
        <taxon>Metazoa</taxon>
        <taxon>Spiralia</taxon>
        <taxon>Lophotrochozoa</taxon>
        <taxon>Mollusca</taxon>
        <taxon>Bivalvia</taxon>
        <taxon>Autobranchia</taxon>
        <taxon>Heteroconchia</taxon>
        <taxon>Euheterodonta</taxon>
        <taxon>Imparidentia</taxon>
        <taxon>Neoheterodontei</taxon>
        <taxon>Myida</taxon>
        <taxon>Dreissenoidea</taxon>
        <taxon>Dreissenidae</taxon>
        <taxon>Dreissena</taxon>
    </lineage>
</organism>
<comment type="caution">
    <text evidence="2">The sequence shown here is derived from an EMBL/GenBank/DDBJ whole genome shotgun (WGS) entry which is preliminary data.</text>
</comment>
<keyword evidence="3" id="KW-1185">Reference proteome</keyword>
<sequence>MIADVHRSMVFNQEKAKNLPSLSRLISSGVCKMCTAENIAVSGLNMAHLQTIYRRSGEDGLRDIFTMKNS</sequence>
<reference evidence="2" key="1">
    <citation type="journal article" date="2019" name="bioRxiv">
        <title>The Genome of the Zebra Mussel, Dreissena polymorpha: A Resource for Invasive Species Research.</title>
        <authorList>
            <person name="McCartney M.A."/>
            <person name="Auch B."/>
            <person name="Kono T."/>
            <person name="Mallez S."/>
            <person name="Zhang Y."/>
            <person name="Obille A."/>
            <person name="Becker A."/>
            <person name="Abrahante J.E."/>
            <person name="Garbe J."/>
            <person name="Badalamenti J.P."/>
            <person name="Herman A."/>
            <person name="Mangelson H."/>
            <person name="Liachko I."/>
            <person name="Sullivan S."/>
            <person name="Sone E.D."/>
            <person name="Koren S."/>
            <person name="Silverstein K.A.T."/>
            <person name="Beckman K.B."/>
            <person name="Gohl D.M."/>
        </authorList>
    </citation>
    <scope>NUCLEOTIDE SEQUENCE</scope>
    <source>
        <strain evidence="2">Duluth1</strain>
        <tissue evidence="2">Whole animal</tissue>
    </source>
</reference>
<dbReference type="InterPro" id="IPR057617">
    <property type="entry name" value="PML_C"/>
</dbReference>
<dbReference type="EMBL" id="JAIWYP010000008">
    <property type="protein sequence ID" value="KAH3788232.1"/>
    <property type="molecule type" value="Genomic_DNA"/>
</dbReference>
<evidence type="ECO:0000259" key="1">
    <source>
        <dbReference type="Pfam" id="PF25244"/>
    </source>
</evidence>
<dbReference type="Proteomes" id="UP000828390">
    <property type="component" value="Unassembled WGS sequence"/>
</dbReference>
<proteinExistence type="predicted"/>
<accession>A0A9D4EXU8</accession>
<evidence type="ECO:0000313" key="2">
    <source>
        <dbReference type="EMBL" id="KAH3788232.1"/>
    </source>
</evidence>
<protein>
    <recommendedName>
        <fullName evidence="1">PML C-terminal domain-containing protein</fullName>
    </recommendedName>
</protein>
<dbReference type="Pfam" id="PF25244">
    <property type="entry name" value="PML_C"/>
    <property type="match status" value="1"/>
</dbReference>